<name>E1R331_SEDSS</name>
<keyword evidence="4 6" id="KW-0326">Glycosidase</keyword>
<dbReference type="STRING" id="573413.Spirs_2096"/>
<evidence type="ECO:0000313" key="6">
    <source>
        <dbReference type="EMBL" id="ADK81217.1"/>
    </source>
</evidence>
<dbReference type="OrthoDB" id="9805821at2"/>
<dbReference type="InterPro" id="IPR017853">
    <property type="entry name" value="GH"/>
</dbReference>
<keyword evidence="3" id="KW-0119">Carbohydrate metabolism</keyword>
<dbReference type="PRINTS" id="PR00133">
    <property type="entry name" value="GLHYDRLASE3"/>
</dbReference>
<dbReference type="PANTHER" id="PTHR42715">
    <property type="entry name" value="BETA-GLUCOSIDASE"/>
    <property type="match status" value="1"/>
</dbReference>
<dbReference type="Gene3D" id="3.40.50.1700">
    <property type="entry name" value="Glycoside hydrolase family 3 C-terminal domain"/>
    <property type="match status" value="2"/>
</dbReference>
<dbReference type="InterPro" id="IPR036962">
    <property type="entry name" value="Glyco_hydro_3_N_sf"/>
</dbReference>
<dbReference type="EC" id="3.2.1.21" evidence="6"/>
<dbReference type="KEGG" id="ssm:Spirs_2096"/>
<proteinExistence type="inferred from homology"/>
<dbReference type="InterPro" id="IPR001764">
    <property type="entry name" value="Glyco_hydro_3_N"/>
</dbReference>
<dbReference type="Pfam" id="PF01915">
    <property type="entry name" value="Glyco_hydro_3_C"/>
    <property type="match status" value="1"/>
</dbReference>
<evidence type="ECO:0000256" key="4">
    <source>
        <dbReference type="RuleBase" id="RU361161"/>
    </source>
</evidence>
<dbReference type="EMBL" id="CP002116">
    <property type="protein sequence ID" value="ADK81217.1"/>
    <property type="molecule type" value="Genomic_DNA"/>
</dbReference>
<dbReference type="InterPro" id="IPR036881">
    <property type="entry name" value="Glyco_hydro_3_C_sf"/>
</dbReference>
<organism evidence="6 7">
    <name type="scientific">Sediminispirochaeta smaragdinae (strain DSM 11293 / JCM 15392 / SEBR 4228)</name>
    <name type="common">Spirochaeta smaragdinae</name>
    <dbReference type="NCBI Taxonomy" id="573413"/>
    <lineage>
        <taxon>Bacteria</taxon>
        <taxon>Pseudomonadati</taxon>
        <taxon>Spirochaetota</taxon>
        <taxon>Spirochaetia</taxon>
        <taxon>Spirochaetales</taxon>
        <taxon>Spirochaetaceae</taxon>
        <taxon>Sediminispirochaeta</taxon>
    </lineage>
</organism>
<dbReference type="GO" id="GO:0005975">
    <property type="term" value="P:carbohydrate metabolic process"/>
    <property type="evidence" value="ECO:0007669"/>
    <property type="project" value="InterPro"/>
</dbReference>
<dbReference type="PANTHER" id="PTHR42715:SF10">
    <property type="entry name" value="BETA-GLUCOSIDASE"/>
    <property type="match status" value="1"/>
</dbReference>
<dbReference type="Gene3D" id="3.20.20.300">
    <property type="entry name" value="Glycoside hydrolase, family 3, N-terminal domain"/>
    <property type="match status" value="2"/>
</dbReference>
<evidence type="ECO:0000256" key="1">
    <source>
        <dbReference type="ARBA" id="ARBA00005336"/>
    </source>
</evidence>
<feature type="domain" description="Fibronectin type III-like" evidence="5">
    <location>
        <begin position="578"/>
        <end position="648"/>
    </location>
</feature>
<evidence type="ECO:0000313" key="7">
    <source>
        <dbReference type="Proteomes" id="UP000002318"/>
    </source>
</evidence>
<dbReference type="GO" id="GO:0008422">
    <property type="term" value="F:beta-glucosidase activity"/>
    <property type="evidence" value="ECO:0007669"/>
    <property type="project" value="UniProtKB-EC"/>
</dbReference>
<dbReference type="SMART" id="SM01217">
    <property type="entry name" value="Fn3_like"/>
    <property type="match status" value="1"/>
</dbReference>
<gene>
    <name evidence="6" type="ordered locus">Spirs_2096</name>
</gene>
<dbReference type="Pfam" id="PF14310">
    <property type="entry name" value="Fn3-like"/>
    <property type="match status" value="1"/>
</dbReference>
<evidence type="ECO:0000259" key="5">
    <source>
        <dbReference type="SMART" id="SM01217"/>
    </source>
</evidence>
<dbReference type="InterPro" id="IPR050288">
    <property type="entry name" value="Cellulose_deg_GH3"/>
</dbReference>
<reference evidence="6 7" key="1">
    <citation type="journal article" date="2010" name="Stand. Genomic Sci.">
        <title>Complete genome sequence of Spirochaeta smaragdinae type strain (SEBR 4228).</title>
        <authorList>
            <person name="Mavromatis K."/>
            <person name="Yasawong M."/>
            <person name="Chertkov O."/>
            <person name="Lapidus A."/>
            <person name="Lucas S."/>
            <person name="Nolan M."/>
            <person name="Del Rio T.G."/>
            <person name="Tice H."/>
            <person name="Cheng J.F."/>
            <person name="Pitluck S."/>
            <person name="Liolios K."/>
            <person name="Ivanova N."/>
            <person name="Tapia R."/>
            <person name="Han C."/>
            <person name="Bruce D."/>
            <person name="Goodwin L."/>
            <person name="Pati A."/>
            <person name="Chen A."/>
            <person name="Palaniappan K."/>
            <person name="Land M."/>
            <person name="Hauser L."/>
            <person name="Chang Y.J."/>
            <person name="Jeffries C.D."/>
            <person name="Detter J.C."/>
            <person name="Rohde M."/>
            <person name="Brambilla E."/>
            <person name="Spring S."/>
            <person name="Goker M."/>
            <person name="Sikorski J."/>
            <person name="Woyke T."/>
            <person name="Bristow J."/>
            <person name="Eisen J.A."/>
            <person name="Markowitz V."/>
            <person name="Hugenholtz P."/>
            <person name="Klenk H.P."/>
            <person name="Kyrpides N.C."/>
        </authorList>
    </citation>
    <scope>NUCLEOTIDE SEQUENCE [LARGE SCALE GENOMIC DNA]</scope>
    <source>
        <strain evidence="7">DSM 11293 / JCM 15392 / SEBR 4228</strain>
    </source>
</reference>
<sequence>MKNQEKLKKLTVEQKARLCIGMNFWMSQDYPEAEVESLFFSDGPHGLRQQDVQHADHLGLNESISSICFPTGSALACSWNRDTFAKVGDALGRMAKRAGIHMVLGPAINIKRSPLCGRNFEYLSEDPYLTGELATAFVKAMQENHVSACPKHFLANNQETRRKSINTIVDERTLREIYLPGFEKSVTEGKTMGLMTSYNKVNAVYPAESLEITRKILREEWAFTGTLVSDWGAIDQIVPSIKAGLTIQMPGNDGSTATKIIQAVSNGELSENELDSAVMTLLDTLEFTHGKARDTITEDECHAIALEAACDSIVLLKNEGNALPLSGCRIAVIGEMAKKPRYQGGGSSHVNPYKLTNSYDEMLKYSSAISYADGYHGDTSSEEVLKEAIGAASQADAAVVFVGLPASYETEALDRTSIEIPEDYNRLVEEVLAVANKTIVVLCNGSSIAFPWADRVDAILEVYLCGECSGEAIAKTLFGYNNPSGKLAESFVNRLEDTPAFLDFPGDGREVRYTEGVFVGYRYYDVKKIEMLYPFGHGLSYTDFTYSGLRLSSAKMSSNDTLSLSVMIKNTGNKAGAEVIQIYVQSPLGMVKRPIKELKGFEKVYLEIGEEKELEFLLPPRAFSYYERDLHDWYTPSGEYTIHVGSSSRDLRLSGTVFMHNEYSFIPRITRNSLLMDILPHPDLFEIFKTTYAKIKPYLPFGLHKAALDDKVSQALLKNMTFNSLAGYVGNHLSDEDIEILVKKMNQKLGATLSVTKERN</sequence>
<dbReference type="FunFam" id="2.60.40.10:FF:000495">
    <property type="entry name" value="Periplasmic beta-glucosidase"/>
    <property type="match status" value="1"/>
</dbReference>
<dbReference type="eggNOG" id="COG1472">
    <property type="taxonomic scope" value="Bacteria"/>
</dbReference>
<keyword evidence="7" id="KW-1185">Reference proteome</keyword>
<dbReference type="PROSITE" id="PS00775">
    <property type="entry name" value="GLYCOSYL_HYDROL_F3"/>
    <property type="match status" value="1"/>
</dbReference>
<dbReference type="Gene3D" id="2.60.40.10">
    <property type="entry name" value="Immunoglobulins"/>
    <property type="match status" value="1"/>
</dbReference>
<dbReference type="SUPFAM" id="SSF51445">
    <property type="entry name" value="(Trans)glycosidases"/>
    <property type="match status" value="1"/>
</dbReference>
<dbReference type="InterPro" id="IPR013783">
    <property type="entry name" value="Ig-like_fold"/>
</dbReference>
<dbReference type="Proteomes" id="UP000002318">
    <property type="component" value="Chromosome"/>
</dbReference>
<comment type="similarity">
    <text evidence="1 4">Belongs to the glycosyl hydrolase 3 family.</text>
</comment>
<dbReference type="RefSeq" id="WP_013254681.1">
    <property type="nucleotide sequence ID" value="NC_014364.1"/>
</dbReference>
<dbReference type="InterPro" id="IPR026891">
    <property type="entry name" value="Fn3-like"/>
</dbReference>
<evidence type="ECO:0000256" key="2">
    <source>
        <dbReference type="ARBA" id="ARBA00022801"/>
    </source>
</evidence>
<evidence type="ECO:0000256" key="3">
    <source>
        <dbReference type="ARBA" id="ARBA00023277"/>
    </source>
</evidence>
<dbReference type="InterPro" id="IPR002772">
    <property type="entry name" value="Glyco_hydro_3_C"/>
</dbReference>
<dbReference type="AlphaFoldDB" id="E1R331"/>
<dbReference type="InterPro" id="IPR019800">
    <property type="entry name" value="Glyco_hydro_3_AS"/>
</dbReference>
<accession>E1R331</accession>
<protein>
    <submittedName>
        <fullName evidence="6">Beta-glucosidase</fullName>
        <ecNumber evidence="6">3.2.1.21</ecNumber>
    </submittedName>
</protein>
<dbReference type="HOGENOM" id="CLU_004542_4_1_12"/>
<dbReference type="Pfam" id="PF00933">
    <property type="entry name" value="Glyco_hydro_3"/>
    <property type="match status" value="1"/>
</dbReference>
<dbReference type="CAZy" id="GH3">
    <property type="family name" value="Glycoside Hydrolase Family 3"/>
</dbReference>
<keyword evidence="2 4" id="KW-0378">Hydrolase</keyword>
<dbReference type="SUPFAM" id="SSF52279">
    <property type="entry name" value="Beta-D-glucan exohydrolase, C-terminal domain"/>
    <property type="match status" value="1"/>
</dbReference>